<accession>A0A059FMN9</accession>
<feature type="region of interest" description="Disordered" evidence="1">
    <location>
        <begin position="31"/>
        <end position="64"/>
    </location>
</feature>
<sequence length="64" mass="7075">MDLRITEIRAAEAIRNAGAEDLSRRAAKLAPLVPPEDAPDTPESDLAHALRTRRKLRTSLSTRL</sequence>
<organism evidence="2 3">
    <name type="scientific">Hyphomonas johnsonii MHS-2</name>
    <dbReference type="NCBI Taxonomy" id="1280950"/>
    <lineage>
        <taxon>Bacteria</taxon>
        <taxon>Pseudomonadati</taxon>
        <taxon>Pseudomonadota</taxon>
        <taxon>Alphaproteobacteria</taxon>
        <taxon>Hyphomonadales</taxon>
        <taxon>Hyphomonadaceae</taxon>
        <taxon>Hyphomonas</taxon>
    </lineage>
</organism>
<evidence type="ECO:0000256" key="1">
    <source>
        <dbReference type="SAM" id="MobiDB-lite"/>
    </source>
</evidence>
<name>A0A059FMN9_9PROT</name>
<reference evidence="2 3" key="1">
    <citation type="journal article" date="2014" name="Antonie Van Leeuwenhoek">
        <title>Hyphomonas beringensis sp. nov. and Hyphomonas chukchiensis sp. nov., isolated from surface seawater of the Bering Sea and Chukchi Sea.</title>
        <authorList>
            <person name="Li C."/>
            <person name="Lai Q."/>
            <person name="Li G."/>
            <person name="Dong C."/>
            <person name="Wang J."/>
            <person name="Liao Y."/>
            <person name="Shao Z."/>
        </authorList>
    </citation>
    <scope>NUCLEOTIDE SEQUENCE [LARGE SCALE GENOMIC DNA]</scope>
    <source>
        <strain evidence="2 3">MHS-2</strain>
    </source>
</reference>
<protein>
    <submittedName>
        <fullName evidence="2">Uncharacterized protein</fullName>
    </submittedName>
</protein>
<dbReference type="AlphaFoldDB" id="A0A059FMN9"/>
<dbReference type="Proteomes" id="UP000025171">
    <property type="component" value="Unassembled WGS sequence"/>
</dbReference>
<dbReference type="PATRIC" id="fig|1280950.3.peg.2297"/>
<evidence type="ECO:0000313" key="3">
    <source>
        <dbReference type="Proteomes" id="UP000025171"/>
    </source>
</evidence>
<dbReference type="RefSeq" id="WP_035616998.1">
    <property type="nucleotide sequence ID" value="NZ_ARYK01000005.1"/>
</dbReference>
<gene>
    <name evidence="2" type="ORF">HJO_11467</name>
</gene>
<comment type="caution">
    <text evidence="2">The sequence shown here is derived from an EMBL/GenBank/DDBJ whole genome shotgun (WGS) entry which is preliminary data.</text>
</comment>
<dbReference type="EMBL" id="ARYK01000005">
    <property type="protein sequence ID" value="KCZ91733.1"/>
    <property type="molecule type" value="Genomic_DNA"/>
</dbReference>
<keyword evidence="3" id="KW-1185">Reference proteome</keyword>
<proteinExistence type="predicted"/>
<evidence type="ECO:0000313" key="2">
    <source>
        <dbReference type="EMBL" id="KCZ91733.1"/>
    </source>
</evidence>